<dbReference type="RefSeq" id="WP_104424154.1">
    <property type="nucleotide sequence ID" value="NZ_PTIY01000009.1"/>
</dbReference>
<sequence length="190" mass="20946">MAKLTVFFKDKAIHSSLFENGIVHIGRDESNDLTIDSLTVAPAHAVIIIGDDDCTIKQLNDEFPLIINGEETKTRILNDNDMISMGKHGVMFNTAEPIELKSLSQTANLQFMTGDNIGKILQLKKPMARLGRDGNGVVAISRRKDGYFVSVLENSGTITVNNEPLNDKALKLNTNDVLVIDNTSLQFFLN</sequence>
<keyword evidence="3" id="KW-1185">Reference proteome</keyword>
<evidence type="ECO:0000313" key="2">
    <source>
        <dbReference type="EMBL" id="PPK69982.1"/>
    </source>
</evidence>
<dbReference type="OrthoDB" id="151099at2"/>
<protein>
    <submittedName>
        <fullName evidence="2">Type III secretion system (T3SS) inner membrane Yop/YscD-like protein</fullName>
    </submittedName>
</protein>
<reference evidence="2 3" key="1">
    <citation type="submission" date="2018-02" db="EMBL/GenBank/DDBJ databases">
        <title>Subsurface microbial communities from deep shales in Ohio and West Virginia, USA.</title>
        <authorList>
            <person name="Wrighton K."/>
        </authorList>
    </citation>
    <scope>NUCLEOTIDE SEQUENCE [LARGE SCALE GENOMIC DNA]</scope>
    <source>
        <strain evidence="2 3">OWC-G53F</strain>
    </source>
</reference>
<dbReference type="AlphaFoldDB" id="A0A2S6GXL5"/>
<gene>
    <name evidence="2" type="ORF">B0F88_10980</name>
</gene>
<dbReference type="Proteomes" id="UP000238071">
    <property type="component" value="Unassembled WGS sequence"/>
</dbReference>
<evidence type="ECO:0000259" key="1">
    <source>
        <dbReference type="Pfam" id="PF00498"/>
    </source>
</evidence>
<comment type="caution">
    <text evidence="2">The sequence shown here is derived from an EMBL/GenBank/DDBJ whole genome shotgun (WGS) entry which is preliminary data.</text>
</comment>
<evidence type="ECO:0000313" key="3">
    <source>
        <dbReference type="Proteomes" id="UP000238071"/>
    </source>
</evidence>
<name>A0A2S6GXL5_9GAMM</name>
<dbReference type="InterPro" id="IPR000253">
    <property type="entry name" value="FHA_dom"/>
</dbReference>
<dbReference type="Gene3D" id="2.60.200.20">
    <property type="match status" value="1"/>
</dbReference>
<dbReference type="CDD" id="cd00060">
    <property type="entry name" value="FHA"/>
    <property type="match status" value="1"/>
</dbReference>
<dbReference type="Pfam" id="PF00498">
    <property type="entry name" value="FHA"/>
    <property type="match status" value="1"/>
</dbReference>
<dbReference type="EMBL" id="PTIY01000009">
    <property type="protein sequence ID" value="PPK69982.1"/>
    <property type="molecule type" value="Genomic_DNA"/>
</dbReference>
<feature type="domain" description="FHA" evidence="1">
    <location>
        <begin position="24"/>
        <end position="86"/>
    </location>
</feature>
<dbReference type="InterPro" id="IPR008984">
    <property type="entry name" value="SMAD_FHA_dom_sf"/>
</dbReference>
<accession>A0A2S6GXL5</accession>
<dbReference type="SUPFAM" id="SSF49879">
    <property type="entry name" value="SMAD/FHA domain"/>
    <property type="match status" value="2"/>
</dbReference>
<organism evidence="2 3">
    <name type="scientific">Methylobacter tundripaludum</name>
    <dbReference type="NCBI Taxonomy" id="173365"/>
    <lineage>
        <taxon>Bacteria</taxon>
        <taxon>Pseudomonadati</taxon>
        <taxon>Pseudomonadota</taxon>
        <taxon>Gammaproteobacteria</taxon>
        <taxon>Methylococcales</taxon>
        <taxon>Methylococcaceae</taxon>
        <taxon>Methylobacter</taxon>
    </lineage>
</organism>
<proteinExistence type="predicted"/>